<evidence type="ECO:0000313" key="9">
    <source>
        <dbReference type="Proteomes" id="UP000321201"/>
    </source>
</evidence>
<evidence type="ECO:0000256" key="1">
    <source>
        <dbReference type="ARBA" id="ARBA00022714"/>
    </source>
</evidence>
<dbReference type="RefSeq" id="WP_147799282.1">
    <property type="nucleotide sequence ID" value="NZ_VPFL01000006.1"/>
</dbReference>
<dbReference type="Gene3D" id="3.30.300.130">
    <property type="entry name" value="Fe-S cluster assembly (FSCA)"/>
    <property type="match status" value="1"/>
</dbReference>
<dbReference type="Pfam" id="PF00355">
    <property type="entry name" value="Rieske"/>
    <property type="match status" value="1"/>
</dbReference>
<reference evidence="8 9" key="1">
    <citation type="submission" date="2019-08" db="EMBL/GenBank/DDBJ databases">
        <title>Pelomicrobium methylotrophicum gen. nov., sp. nov. a moderately thermophilic, facultatively anaerobic, lithoautotrophic and methylotrophic bacterium isolated from a terrestrial mud volcano.</title>
        <authorList>
            <person name="Slobodkina G.B."/>
            <person name="Merkel A.Y."/>
            <person name="Slobodkin A.I."/>
        </authorList>
    </citation>
    <scope>NUCLEOTIDE SEQUENCE [LARGE SCALE GENOMIC DNA]</scope>
    <source>
        <strain evidence="8 9">SM250</strain>
    </source>
</reference>
<dbReference type="InParanoid" id="A0A5C7EJR7"/>
<dbReference type="GO" id="GO:0016226">
    <property type="term" value="P:iron-sulfur cluster assembly"/>
    <property type="evidence" value="ECO:0007669"/>
    <property type="project" value="InterPro"/>
</dbReference>
<keyword evidence="3" id="KW-0408">Iron</keyword>
<dbReference type="Pfam" id="PF01106">
    <property type="entry name" value="NifU"/>
    <property type="match status" value="1"/>
</dbReference>
<dbReference type="SUPFAM" id="SSF50022">
    <property type="entry name" value="ISP domain"/>
    <property type="match status" value="1"/>
</dbReference>
<proteinExistence type="inferred from homology"/>
<dbReference type="InterPro" id="IPR034904">
    <property type="entry name" value="FSCA_dom_sf"/>
</dbReference>
<evidence type="ECO:0000256" key="5">
    <source>
        <dbReference type="ARBA" id="ARBA00034078"/>
    </source>
</evidence>
<sequence length="301" mass="32677">MNGPSTDQAGLQSGGDSAADLERLVQAITRLEAIIADWDEGQRLTVQALKSAIEDLHKEALKRLIRALKGEPAALARMREAVSDQVVYGVLHFHGLVKEPLETRVQRALDEVRPFLQSHGGDVELVAVKPPDTVEIRLIGSCQGCPASSQTLTEGVERAIRVHCPEILHIQQASKGAADTQNKGVATVHFISPFALHAGSGWVDAARLDDIPEGGVTECKIKGRSVLLSKRGDHVSCFDNSCAHLGMPLEMGEVRDGIITCPYHGFQYLLETGECLTAPEVQLRVHAVRVLGDRVQVRLEE</sequence>
<organism evidence="8 9">
    <name type="scientific">Pelomicrobium methylotrophicum</name>
    <dbReference type="NCBI Taxonomy" id="2602750"/>
    <lineage>
        <taxon>Bacteria</taxon>
        <taxon>Pseudomonadati</taxon>
        <taxon>Pseudomonadota</taxon>
        <taxon>Hydrogenophilia</taxon>
        <taxon>Hydrogenophilia incertae sedis</taxon>
        <taxon>Pelomicrobium</taxon>
    </lineage>
</organism>
<evidence type="ECO:0000313" key="8">
    <source>
        <dbReference type="EMBL" id="TXF12414.1"/>
    </source>
</evidence>
<dbReference type="InterPro" id="IPR017941">
    <property type="entry name" value="Rieske_2Fe-2S"/>
</dbReference>
<dbReference type="SUPFAM" id="SSF117916">
    <property type="entry name" value="Fe-S cluster assembly (FSCA) domain-like"/>
    <property type="match status" value="1"/>
</dbReference>
<dbReference type="GO" id="GO:0051537">
    <property type="term" value="F:2 iron, 2 sulfur cluster binding"/>
    <property type="evidence" value="ECO:0007669"/>
    <property type="project" value="UniProtKB-KW"/>
</dbReference>
<dbReference type="AlphaFoldDB" id="A0A5C7EJR7"/>
<keyword evidence="4" id="KW-0411">Iron-sulfur</keyword>
<comment type="cofactor">
    <cofactor evidence="5">
        <name>[2Fe-2S] cluster</name>
        <dbReference type="ChEBI" id="CHEBI:190135"/>
    </cofactor>
</comment>
<dbReference type="EMBL" id="VPFL01000006">
    <property type="protein sequence ID" value="TXF12414.1"/>
    <property type="molecule type" value="Genomic_DNA"/>
</dbReference>
<comment type="caution">
    <text evidence="8">The sequence shown here is derived from an EMBL/GenBank/DDBJ whole genome shotgun (WGS) entry which is preliminary data.</text>
</comment>
<keyword evidence="2" id="KW-0479">Metal-binding</keyword>
<evidence type="ECO:0000259" key="7">
    <source>
        <dbReference type="PROSITE" id="PS51296"/>
    </source>
</evidence>
<accession>A0A5C7EJR7</accession>
<evidence type="ECO:0000256" key="2">
    <source>
        <dbReference type="ARBA" id="ARBA00022723"/>
    </source>
</evidence>
<dbReference type="OrthoDB" id="9796965at2"/>
<name>A0A5C7EJR7_9PROT</name>
<dbReference type="InterPro" id="IPR001075">
    <property type="entry name" value="NIF_FeS_clus_asmbl_NifU_C"/>
</dbReference>
<dbReference type="Proteomes" id="UP000321201">
    <property type="component" value="Unassembled WGS sequence"/>
</dbReference>
<keyword evidence="9" id="KW-1185">Reference proteome</keyword>
<gene>
    <name evidence="8" type="ORF">FR698_06020</name>
</gene>
<evidence type="ECO:0000256" key="4">
    <source>
        <dbReference type="ARBA" id="ARBA00023014"/>
    </source>
</evidence>
<evidence type="ECO:0000256" key="6">
    <source>
        <dbReference type="ARBA" id="ARBA00038001"/>
    </source>
</evidence>
<keyword evidence="1" id="KW-0001">2Fe-2S</keyword>
<comment type="similarity">
    <text evidence="6">Belongs to the bacterial ring-hydroxylating dioxygenase ferredoxin component family.</text>
</comment>
<dbReference type="InterPro" id="IPR036922">
    <property type="entry name" value="Rieske_2Fe-2S_sf"/>
</dbReference>
<dbReference type="Gene3D" id="2.102.10.10">
    <property type="entry name" value="Rieske [2Fe-2S] iron-sulphur domain"/>
    <property type="match status" value="1"/>
</dbReference>
<feature type="domain" description="Rieske" evidence="7">
    <location>
        <begin position="203"/>
        <end position="297"/>
    </location>
</feature>
<dbReference type="GO" id="GO:0005506">
    <property type="term" value="F:iron ion binding"/>
    <property type="evidence" value="ECO:0007669"/>
    <property type="project" value="InterPro"/>
</dbReference>
<dbReference type="PANTHER" id="PTHR21496">
    <property type="entry name" value="FERREDOXIN-RELATED"/>
    <property type="match status" value="1"/>
</dbReference>
<dbReference type="PROSITE" id="PS51296">
    <property type="entry name" value="RIESKE"/>
    <property type="match status" value="1"/>
</dbReference>
<evidence type="ECO:0000256" key="3">
    <source>
        <dbReference type="ARBA" id="ARBA00023004"/>
    </source>
</evidence>
<dbReference type="PANTHER" id="PTHR21496:SF0">
    <property type="entry name" value="RIESKE DOMAIN-CONTAINING PROTEIN"/>
    <property type="match status" value="1"/>
</dbReference>
<protein>
    <submittedName>
        <fullName evidence="8">Rieske 2Fe-2S domain-containing protein</fullName>
    </submittedName>
</protein>